<dbReference type="GeneID" id="92079770"/>
<keyword evidence="2" id="KW-1185">Reference proteome</keyword>
<dbReference type="EMBL" id="JAQQWE010000007">
    <property type="protein sequence ID" value="KAK7946165.1"/>
    <property type="molecule type" value="Genomic_DNA"/>
</dbReference>
<sequence>MVYKYANLSLDLSLYGSHPDQEDIFCKALLEGLPRNPMPYDAAGQFTTWVIRESTRRLEQIRIQPAFFPMAGTTVQRTTAPDASGLIKRFFQGFARLCACFPPGTTGQSKLGEFIKCLTRLKQEAPDSFPDPFDLSKVTMLKLWRPGVIDPEPFRVYHAELQSAGARTGMNRCWSEAGLRWRNYQSTLALITKLGLPDCSFLSGLRDILPQRGKAAKCPTPKVMCGLGPADIGGRLCAATQWITGHNMFTWVYDRCMEKEKTDAGNPQDIWSKEN</sequence>
<reference evidence="1 2" key="1">
    <citation type="submission" date="2023-01" db="EMBL/GenBank/DDBJ databases">
        <title>Analysis of 21 Apiospora genomes using comparative genomics revels a genus with tremendous synthesis potential of carbohydrate active enzymes and secondary metabolites.</title>
        <authorList>
            <person name="Sorensen T."/>
        </authorList>
    </citation>
    <scope>NUCLEOTIDE SEQUENCE [LARGE SCALE GENOMIC DNA]</scope>
    <source>
        <strain evidence="1 2">CBS 24483</strain>
    </source>
</reference>
<proteinExistence type="predicted"/>
<comment type="caution">
    <text evidence="1">The sequence shown here is derived from an EMBL/GenBank/DDBJ whole genome shotgun (WGS) entry which is preliminary data.</text>
</comment>
<name>A0ABR1Q2H6_9PEZI</name>
<dbReference type="RefSeq" id="XP_066696199.1">
    <property type="nucleotide sequence ID" value="XM_066846708.1"/>
</dbReference>
<organism evidence="1 2">
    <name type="scientific">Apiospora aurea</name>
    <dbReference type="NCBI Taxonomy" id="335848"/>
    <lineage>
        <taxon>Eukaryota</taxon>
        <taxon>Fungi</taxon>
        <taxon>Dikarya</taxon>
        <taxon>Ascomycota</taxon>
        <taxon>Pezizomycotina</taxon>
        <taxon>Sordariomycetes</taxon>
        <taxon>Xylariomycetidae</taxon>
        <taxon>Amphisphaeriales</taxon>
        <taxon>Apiosporaceae</taxon>
        <taxon>Apiospora</taxon>
    </lineage>
</organism>
<gene>
    <name evidence="1" type="ORF">PG986_010486</name>
</gene>
<evidence type="ECO:0000313" key="1">
    <source>
        <dbReference type="EMBL" id="KAK7946165.1"/>
    </source>
</evidence>
<accession>A0ABR1Q2H6</accession>
<evidence type="ECO:0000313" key="2">
    <source>
        <dbReference type="Proteomes" id="UP001391051"/>
    </source>
</evidence>
<protein>
    <submittedName>
        <fullName evidence="1">Uncharacterized protein</fullName>
    </submittedName>
</protein>
<dbReference type="Proteomes" id="UP001391051">
    <property type="component" value="Unassembled WGS sequence"/>
</dbReference>